<evidence type="ECO:0000256" key="1">
    <source>
        <dbReference type="SAM" id="MobiDB-lite"/>
    </source>
</evidence>
<dbReference type="Proteomes" id="UP001327560">
    <property type="component" value="Chromosome 1"/>
</dbReference>
<feature type="compositionally biased region" description="Low complexity" evidence="1">
    <location>
        <begin position="11"/>
        <end position="24"/>
    </location>
</feature>
<proteinExistence type="predicted"/>
<feature type="region of interest" description="Disordered" evidence="1">
    <location>
        <begin position="1"/>
        <end position="24"/>
    </location>
</feature>
<dbReference type="InterPro" id="IPR008586">
    <property type="entry name" value="DUF868_pln"/>
</dbReference>
<sequence length="290" mass="32558">MRDFPSCFGESGVQVSDSSSSLGTSKASQNLVTCLYQTQLFSHSCAITVTWSKNLMGQGLSIAVEDLANQWPCKLEIKPWLFSKRKGSKSLNAESGKIDVFWDLSAAKFGPGPEPLQGFYVAIVFNHEMVLLLGDLIREAYQKTNANPPSSNAVFVAKREHIYGKKVYSTRAQLCNNGQIHDVSIECDTVRLKDPCLEISIDKKRVMQIKRLPWKFRGNQTILVDGLPVEVFWDVHSWLFGAPTGNAVFMFQTCLSAEKFLPWSTTQVLRQSQSQSLGFSLILYAWKMEK</sequence>
<protein>
    <recommendedName>
        <fullName evidence="4">DUF868 domain-containing protein</fullName>
    </recommendedName>
</protein>
<evidence type="ECO:0000313" key="2">
    <source>
        <dbReference type="EMBL" id="WOK93968.1"/>
    </source>
</evidence>
<dbReference type="PANTHER" id="PTHR31972:SF74">
    <property type="entry name" value="EXPRESSED PROTEIN"/>
    <property type="match status" value="1"/>
</dbReference>
<dbReference type="PANTHER" id="PTHR31972">
    <property type="entry name" value="EXPRESSED PROTEIN"/>
    <property type="match status" value="1"/>
</dbReference>
<name>A0AAQ3Q0J2_9LILI</name>
<dbReference type="AlphaFoldDB" id="A0AAQ3Q0J2"/>
<organism evidence="2 3">
    <name type="scientific">Canna indica</name>
    <name type="common">Indian-shot</name>
    <dbReference type="NCBI Taxonomy" id="4628"/>
    <lineage>
        <taxon>Eukaryota</taxon>
        <taxon>Viridiplantae</taxon>
        <taxon>Streptophyta</taxon>
        <taxon>Embryophyta</taxon>
        <taxon>Tracheophyta</taxon>
        <taxon>Spermatophyta</taxon>
        <taxon>Magnoliopsida</taxon>
        <taxon>Liliopsida</taxon>
        <taxon>Zingiberales</taxon>
        <taxon>Cannaceae</taxon>
        <taxon>Canna</taxon>
    </lineage>
</organism>
<keyword evidence="3" id="KW-1185">Reference proteome</keyword>
<dbReference type="EMBL" id="CP136890">
    <property type="protein sequence ID" value="WOK93968.1"/>
    <property type="molecule type" value="Genomic_DNA"/>
</dbReference>
<gene>
    <name evidence="2" type="ORF">Cni_G02669</name>
</gene>
<accession>A0AAQ3Q0J2</accession>
<dbReference type="Pfam" id="PF05910">
    <property type="entry name" value="DUF868"/>
    <property type="match status" value="1"/>
</dbReference>
<reference evidence="2 3" key="1">
    <citation type="submission" date="2023-10" db="EMBL/GenBank/DDBJ databases">
        <title>Chromosome-scale genome assembly provides insights into flower coloration mechanisms of Canna indica.</title>
        <authorList>
            <person name="Li C."/>
        </authorList>
    </citation>
    <scope>NUCLEOTIDE SEQUENCE [LARGE SCALE GENOMIC DNA]</scope>
    <source>
        <tissue evidence="2">Flower</tissue>
    </source>
</reference>
<evidence type="ECO:0000313" key="3">
    <source>
        <dbReference type="Proteomes" id="UP001327560"/>
    </source>
</evidence>
<evidence type="ECO:0008006" key="4">
    <source>
        <dbReference type="Google" id="ProtNLM"/>
    </source>
</evidence>